<reference evidence="3 4" key="1">
    <citation type="journal article" date="2016" name="Antonie Van Leeuwenhoek">
        <title>Dongia soli sp. nov., isolated from soil from Dokdo, Korea.</title>
        <authorList>
            <person name="Kim D.U."/>
            <person name="Lee H."/>
            <person name="Kim H."/>
            <person name="Kim S.G."/>
            <person name="Ka J.O."/>
        </authorList>
    </citation>
    <scope>NUCLEOTIDE SEQUENCE [LARGE SCALE GENOMIC DNA]</scope>
    <source>
        <strain evidence="3 4">D78</strain>
    </source>
</reference>
<feature type="domain" description="SHOCT" evidence="1">
    <location>
        <begin position="135"/>
        <end position="162"/>
    </location>
</feature>
<dbReference type="RefSeq" id="WP_320507307.1">
    <property type="nucleotide sequence ID" value="NZ_JAXCLW010000001.1"/>
</dbReference>
<proteinExistence type="predicted"/>
<evidence type="ECO:0000313" key="3">
    <source>
        <dbReference type="EMBL" id="MDY0882282.1"/>
    </source>
</evidence>
<feature type="domain" description="YokE-like PH" evidence="2">
    <location>
        <begin position="40"/>
        <end position="108"/>
    </location>
</feature>
<evidence type="ECO:0000313" key="4">
    <source>
        <dbReference type="Proteomes" id="UP001279642"/>
    </source>
</evidence>
<dbReference type="EMBL" id="JAXCLW010000001">
    <property type="protein sequence ID" value="MDY0882282.1"/>
    <property type="molecule type" value="Genomic_DNA"/>
</dbReference>
<dbReference type="InterPro" id="IPR039519">
    <property type="entry name" value="YokE-like_PH"/>
</dbReference>
<dbReference type="Pfam" id="PF09851">
    <property type="entry name" value="SHOCT"/>
    <property type="match status" value="1"/>
</dbReference>
<evidence type="ECO:0000259" key="2">
    <source>
        <dbReference type="Pfam" id="PF14470"/>
    </source>
</evidence>
<name>A0ABU5E7I5_9PROT</name>
<dbReference type="Proteomes" id="UP001279642">
    <property type="component" value="Unassembled WGS sequence"/>
</dbReference>
<evidence type="ECO:0000259" key="1">
    <source>
        <dbReference type="Pfam" id="PF09851"/>
    </source>
</evidence>
<dbReference type="Pfam" id="PF14470">
    <property type="entry name" value="bPH_3"/>
    <property type="match status" value="1"/>
</dbReference>
<gene>
    <name evidence="3" type="ORF">SMD27_05480</name>
</gene>
<dbReference type="InterPro" id="IPR018649">
    <property type="entry name" value="SHOCT"/>
</dbReference>
<sequence>MANGGSHTKKFLAKKAKPGETLVAALEGYKGKMMGKGEEAMHNGALILTDQRVAFYRAGLFGEIFETIPLDKLSSVETKTLLGHKTLFLHTSDDAIEFRSFEKGAAYQAFVDELEQRRHGSKPNSTQPAASSAIDKIRQLSELKAAGVLTDAEFETKKADLLSQV</sequence>
<accession>A0ABU5E7I5</accession>
<organism evidence="3 4">
    <name type="scientific">Dongia soli</name>
    <dbReference type="NCBI Taxonomy" id="600628"/>
    <lineage>
        <taxon>Bacteria</taxon>
        <taxon>Pseudomonadati</taxon>
        <taxon>Pseudomonadota</taxon>
        <taxon>Alphaproteobacteria</taxon>
        <taxon>Rhodospirillales</taxon>
        <taxon>Dongiaceae</taxon>
        <taxon>Dongia</taxon>
    </lineage>
</organism>
<comment type="caution">
    <text evidence="3">The sequence shown here is derived from an EMBL/GenBank/DDBJ whole genome shotgun (WGS) entry which is preliminary data.</text>
</comment>
<keyword evidence="4" id="KW-1185">Reference proteome</keyword>
<protein>
    <submittedName>
        <fullName evidence="3">SHOCT domain-containing protein</fullName>
    </submittedName>
</protein>